<dbReference type="AlphaFoldDB" id="A0A0W0EX80"/>
<proteinExistence type="predicted"/>
<evidence type="ECO:0000313" key="3">
    <source>
        <dbReference type="EMBL" id="KTB28657.1"/>
    </source>
</evidence>
<protein>
    <submittedName>
        <fullName evidence="3">Uncharacterized protein</fullName>
    </submittedName>
</protein>
<keyword evidence="2" id="KW-0472">Membrane</keyword>
<organism evidence="3 4">
    <name type="scientific">Moniliophthora roreri</name>
    <name type="common">Frosty pod rot fungus</name>
    <name type="synonym">Monilia roreri</name>
    <dbReference type="NCBI Taxonomy" id="221103"/>
    <lineage>
        <taxon>Eukaryota</taxon>
        <taxon>Fungi</taxon>
        <taxon>Dikarya</taxon>
        <taxon>Basidiomycota</taxon>
        <taxon>Agaricomycotina</taxon>
        <taxon>Agaricomycetes</taxon>
        <taxon>Agaricomycetidae</taxon>
        <taxon>Agaricales</taxon>
        <taxon>Marasmiineae</taxon>
        <taxon>Marasmiaceae</taxon>
        <taxon>Moniliophthora</taxon>
    </lineage>
</organism>
<evidence type="ECO:0000256" key="2">
    <source>
        <dbReference type="SAM" id="Phobius"/>
    </source>
</evidence>
<feature type="region of interest" description="Disordered" evidence="1">
    <location>
        <begin position="214"/>
        <end position="263"/>
    </location>
</feature>
<dbReference type="Proteomes" id="UP000054988">
    <property type="component" value="Unassembled WGS sequence"/>
</dbReference>
<evidence type="ECO:0000313" key="4">
    <source>
        <dbReference type="Proteomes" id="UP000054988"/>
    </source>
</evidence>
<dbReference type="eggNOG" id="ENOG502SY85">
    <property type="taxonomic scope" value="Eukaryota"/>
</dbReference>
<feature type="compositionally biased region" description="Low complexity" evidence="1">
    <location>
        <begin position="219"/>
        <end position="239"/>
    </location>
</feature>
<dbReference type="EMBL" id="LATX01002469">
    <property type="protein sequence ID" value="KTB28657.1"/>
    <property type="molecule type" value="Genomic_DNA"/>
</dbReference>
<gene>
    <name evidence="3" type="ORF">WG66_18860</name>
</gene>
<keyword evidence="2" id="KW-0812">Transmembrane</keyword>
<reference evidence="3 4" key="1">
    <citation type="submission" date="2015-12" db="EMBL/GenBank/DDBJ databases">
        <title>Draft genome sequence of Moniliophthora roreri, the causal agent of frosty pod rot of cacao.</title>
        <authorList>
            <person name="Aime M.C."/>
            <person name="Diaz-Valderrama J.R."/>
            <person name="Kijpornyongpan T."/>
            <person name="Phillips-Mora W."/>
        </authorList>
    </citation>
    <scope>NUCLEOTIDE SEQUENCE [LARGE SCALE GENOMIC DNA]</scope>
    <source>
        <strain evidence="3 4">MCA 2952</strain>
    </source>
</reference>
<feature type="transmembrane region" description="Helical" evidence="2">
    <location>
        <begin position="12"/>
        <end position="35"/>
    </location>
</feature>
<accession>A0A0W0EX80</accession>
<sequence length="280" mass="30973">MSILSFRLIRRFIAGLFALSHIGTLTLQLILHSAFTQPVVSWVMGIFEMVVIAWFITAALIKPIMKVPHTIMHEIFGSFTMFVGGTVLALFALTVTISPEVVKGPLGTIMAIWIRMLVFSVFVQIGYTFLFSVLAGLTCLTYDRAIWVRDMDGSPSPFSMSLLLAVLLPHVFKPCDTAYTTSLTPQDDRLTPSRPICCDRNCCRCSIKPPTLEPFPEAPHSSTSPSPHSSTDGTPTGSTLRQGFTKLKKGSVPSTQSLIRVPDAAQRRMSYPVSLEMWRE</sequence>
<feature type="transmembrane region" description="Helical" evidence="2">
    <location>
        <begin position="117"/>
        <end position="142"/>
    </location>
</feature>
<evidence type="ECO:0000256" key="1">
    <source>
        <dbReference type="SAM" id="MobiDB-lite"/>
    </source>
</evidence>
<name>A0A0W0EX80_MONRR</name>
<comment type="caution">
    <text evidence="3">The sequence shown here is derived from an EMBL/GenBank/DDBJ whole genome shotgun (WGS) entry which is preliminary data.</text>
</comment>
<keyword evidence="2" id="KW-1133">Transmembrane helix</keyword>
<feature type="transmembrane region" description="Helical" evidence="2">
    <location>
        <begin position="73"/>
        <end position="97"/>
    </location>
</feature>
<feature type="transmembrane region" description="Helical" evidence="2">
    <location>
        <begin position="41"/>
        <end position="61"/>
    </location>
</feature>